<evidence type="ECO:0000256" key="9">
    <source>
        <dbReference type="ARBA" id="ARBA00023014"/>
    </source>
</evidence>
<dbReference type="NCBIfam" id="TIGR03235">
    <property type="entry name" value="DNA_S_dndA"/>
    <property type="match status" value="1"/>
</dbReference>
<proteinExistence type="inferred from homology"/>
<evidence type="ECO:0000256" key="11">
    <source>
        <dbReference type="ARBA" id="ARBA00031911"/>
    </source>
</evidence>
<keyword evidence="5" id="KW-0808">Transferase</keyword>
<feature type="domain" description="Aminotransferase class V" evidence="14">
    <location>
        <begin position="3"/>
        <end position="360"/>
    </location>
</feature>
<organism evidence="15 16">
    <name type="scientific">Enterovibrio norvegicus DSM 15893</name>
    <dbReference type="NCBI Taxonomy" id="1121869"/>
    <lineage>
        <taxon>Bacteria</taxon>
        <taxon>Pseudomonadati</taxon>
        <taxon>Pseudomonadota</taxon>
        <taxon>Gammaproteobacteria</taxon>
        <taxon>Vibrionales</taxon>
        <taxon>Vibrionaceae</taxon>
        <taxon>Enterovibrio</taxon>
    </lineage>
</organism>
<evidence type="ECO:0000256" key="6">
    <source>
        <dbReference type="ARBA" id="ARBA00022723"/>
    </source>
</evidence>
<evidence type="ECO:0000313" key="15">
    <source>
        <dbReference type="EMBL" id="SFP81372.1"/>
    </source>
</evidence>
<evidence type="ECO:0000256" key="1">
    <source>
        <dbReference type="ARBA" id="ARBA00001933"/>
    </source>
</evidence>
<comment type="similarity">
    <text evidence="3">Belongs to the class-V pyridoxal-phosphate-dependent aminotransferase family. NifS/IscS subfamily.</text>
</comment>
<accession>A0A1I5TE93</accession>
<dbReference type="InterPro" id="IPR015422">
    <property type="entry name" value="PyrdxlP-dep_Trfase_small"/>
</dbReference>
<keyword evidence="6" id="KW-0479">Metal-binding</keyword>
<dbReference type="Gene3D" id="3.40.640.10">
    <property type="entry name" value="Type I PLP-dependent aspartate aminotransferase-like (Major domain)"/>
    <property type="match status" value="1"/>
</dbReference>
<keyword evidence="8" id="KW-0408">Iron</keyword>
<dbReference type="GeneID" id="35870268"/>
<dbReference type="PANTHER" id="PTHR11601:SF34">
    <property type="entry name" value="CYSTEINE DESULFURASE"/>
    <property type="match status" value="1"/>
</dbReference>
<dbReference type="InterPro" id="IPR020578">
    <property type="entry name" value="Aminotrans_V_PyrdxlP_BS"/>
</dbReference>
<comment type="function">
    <text evidence="2">Catalyzes the removal of elemental sulfur atoms from cysteine to produce alanine. Seems to participate in the biosynthesis of the nitrogenase metalloclusters by providing the inorganic sulfur required for the Fe-S core formation.</text>
</comment>
<dbReference type="GO" id="GO:0051536">
    <property type="term" value="F:iron-sulfur cluster binding"/>
    <property type="evidence" value="ECO:0007669"/>
    <property type="project" value="UniProtKB-KW"/>
</dbReference>
<dbReference type="PANTHER" id="PTHR11601">
    <property type="entry name" value="CYSTEINE DESULFURYLASE FAMILY MEMBER"/>
    <property type="match status" value="1"/>
</dbReference>
<dbReference type="EMBL" id="FOWR01000025">
    <property type="protein sequence ID" value="SFP81372.1"/>
    <property type="molecule type" value="Genomic_DNA"/>
</dbReference>
<dbReference type="InterPro" id="IPR000192">
    <property type="entry name" value="Aminotrans_V_dom"/>
</dbReference>
<evidence type="ECO:0000256" key="2">
    <source>
        <dbReference type="ARBA" id="ARBA00003120"/>
    </source>
</evidence>
<evidence type="ECO:0000259" key="14">
    <source>
        <dbReference type="Pfam" id="PF00266"/>
    </source>
</evidence>
<dbReference type="GO" id="GO:0031071">
    <property type="term" value="F:cysteine desulfurase activity"/>
    <property type="evidence" value="ECO:0007669"/>
    <property type="project" value="UniProtKB-EC"/>
</dbReference>
<dbReference type="Pfam" id="PF00266">
    <property type="entry name" value="Aminotran_5"/>
    <property type="match status" value="1"/>
</dbReference>
<name>A0A1I5TE93_9GAMM</name>
<comment type="cofactor">
    <cofactor evidence="1 13">
        <name>pyridoxal 5'-phosphate</name>
        <dbReference type="ChEBI" id="CHEBI:597326"/>
    </cofactor>
</comment>
<dbReference type="PROSITE" id="PS00595">
    <property type="entry name" value="AA_TRANSFER_CLASS_5"/>
    <property type="match status" value="1"/>
</dbReference>
<dbReference type="STRING" id="1121869.SAMN03084138_03202"/>
<dbReference type="InterPro" id="IPR017644">
    <property type="entry name" value="Cysteine_desulfurase_DndA"/>
</dbReference>
<evidence type="ECO:0000256" key="3">
    <source>
        <dbReference type="ARBA" id="ARBA00006490"/>
    </source>
</evidence>
<dbReference type="InterPro" id="IPR015424">
    <property type="entry name" value="PyrdxlP-dep_Trfase"/>
</dbReference>
<dbReference type="GO" id="GO:0046872">
    <property type="term" value="F:metal ion binding"/>
    <property type="evidence" value="ECO:0007669"/>
    <property type="project" value="UniProtKB-KW"/>
</dbReference>
<protein>
    <recommendedName>
        <fullName evidence="4">cysteine desulfurase</fullName>
        <ecNumber evidence="4">2.8.1.7</ecNumber>
    </recommendedName>
    <alternativeName>
        <fullName evidence="11">Nitrogenase metalloclusters biosynthesis protein NifS</fullName>
    </alternativeName>
</protein>
<dbReference type="Gene3D" id="3.90.1150.10">
    <property type="entry name" value="Aspartate Aminotransferase, domain 1"/>
    <property type="match status" value="1"/>
</dbReference>
<evidence type="ECO:0000313" key="16">
    <source>
        <dbReference type="Proteomes" id="UP000182692"/>
    </source>
</evidence>
<dbReference type="Proteomes" id="UP000182692">
    <property type="component" value="Unassembled WGS sequence"/>
</dbReference>
<dbReference type="AlphaFoldDB" id="A0A1I5TE93"/>
<evidence type="ECO:0000256" key="7">
    <source>
        <dbReference type="ARBA" id="ARBA00022898"/>
    </source>
</evidence>
<keyword evidence="10" id="KW-0535">Nitrogen fixation</keyword>
<dbReference type="Gene3D" id="1.10.260.50">
    <property type="match status" value="1"/>
</dbReference>
<keyword evidence="9" id="KW-0411">Iron-sulfur</keyword>
<evidence type="ECO:0000256" key="10">
    <source>
        <dbReference type="ARBA" id="ARBA00023231"/>
    </source>
</evidence>
<evidence type="ECO:0000256" key="4">
    <source>
        <dbReference type="ARBA" id="ARBA00012239"/>
    </source>
</evidence>
<dbReference type="InterPro" id="IPR016454">
    <property type="entry name" value="Cysteine_dSase"/>
</dbReference>
<evidence type="ECO:0000256" key="12">
    <source>
        <dbReference type="ARBA" id="ARBA00050776"/>
    </source>
</evidence>
<comment type="catalytic activity">
    <reaction evidence="12">
        <text>(sulfur carrier)-H + L-cysteine = (sulfur carrier)-SH + L-alanine</text>
        <dbReference type="Rhea" id="RHEA:43892"/>
        <dbReference type="Rhea" id="RHEA-COMP:14737"/>
        <dbReference type="Rhea" id="RHEA-COMP:14739"/>
        <dbReference type="ChEBI" id="CHEBI:29917"/>
        <dbReference type="ChEBI" id="CHEBI:35235"/>
        <dbReference type="ChEBI" id="CHEBI:57972"/>
        <dbReference type="ChEBI" id="CHEBI:64428"/>
        <dbReference type="EC" id="2.8.1.7"/>
    </reaction>
</comment>
<dbReference type="RefSeq" id="WP_074927716.1">
    <property type="nucleotide sequence ID" value="NZ_FOWR01000025.1"/>
</dbReference>
<evidence type="ECO:0000256" key="13">
    <source>
        <dbReference type="RuleBase" id="RU004504"/>
    </source>
</evidence>
<gene>
    <name evidence="15" type="ORF">SAMN03084138_03202</name>
</gene>
<sequence length="375" mass="40785">MSTYLDFNATTPVLSEVAELVCKLMLDEYGNAGSRTHAFGANAKKRVDLAREQVANVVAADRSEIFFTSGATESNNIAILGLKDFGNQHNKKHLITTRIEHKAVLEPIEYLEKCGFEVTYLEVNESGCVDPEELRCALREDTLMVSIMHINNETGCIQPIPLICNILDGHEAYLHVDAAQSFGKLSNELSNKRIDLISASGHKLYAPKGVGALVARKRGFIKPPLKPIMFGGGQERGLRPGTLAVPLIAGFGLACEMAQNNHEQWCSHAATLKATLIDELDKVGAMYNGSDTSPFVLNFSVPGVNSEALMVKLRDIAAVSNGSACTSSSYEPSHVLLAMGFEEDRIAGAVRVSWGVTTEKLPVRQILEQIVLLKM</sequence>
<dbReference type="OrthoDB" id="9808002at2"/>
<dbReference type="PIRSF" id="PIRSF005572">
    <property type="entry name" value="NifS"/>
    <property type="match status" value="1"/>
</dbReference>
<dbReference type="InterPro" id="IPR015421">
    <property type="entry name" value="PyrdxlP-dep_Trfase_major"/>
</dbReference>
<evidence type="ECO:0000256" key="5">
    <source>
        <dbReference type="ARBA" id="ARBA00022679"/>
    </source>
</evidence>
<keyword evidence="7" id="KW-0663">Pyridoxal phosphate</keyword>
<dbReference type="FunFam" id="3.40.640.10:FF:000084">
    <property type="entry name" value="IscS-like cysteine desulfurase"/>
    <property type="match status" value="1"/>
</dbReference>
<reference evidence="15 16" key="1">
    <citation type="submission" date="2016-10" db="EMBL/GenBank/DDBJ databases">
        <authorList>
            <person name="de Groot N.N."/>
        </authorList>
    </citation>
    <scope>NUCLEOTIDE SEQUENCE [LARGE SCALE GENOMIC DNA]</scope>
    <source>
        <strain evidence="15 16">DSM 15893</strain>
    </source>
</reference>
<evidence type="ECO:0000256" key="8">
    <source>
        <dbReference type="ARBA" id="ARBA00023004"/>
    </source>
</evidence>
<dbReference type="SUPFAM" id="SSF53383">
    <property type="entry name" value="PLP-dependent transferases"/>
    <property type="match status" value="1"/>
</dbReference>
<dbReference type="EC" id="2.8.1.7" evidence="4"/>